<accession>A0A0E9QS13</accession>
<sequence length="20" mass="2262">MHAAGTMCFLRLITYESLTC</sequence>
<reference evidence="1" key="2">
    <citation type="journal article" date="2015" name="Fish Shellfish Immunol.">
        <title>Early steps in the European eel (Anguilla anguilla)-Vibrio vulnificus interaction in the gills: Role of the RtxA13 toxin.</title>
        <authorList>
            <person name="Callol A."/>
            <person name="Pajuelo D."/>
            <person name="Ebbesson L."/>
            <person name="Teles M."/>
            <person name="MacKenzie S."/>
            <person name="Amaro C."/>
        </authorList>
    </citation>
    <scope>NUCLEOTIDE SEQUENCE</scope>
</reference>
<name>A0A0E9QS13_ANGAN</name>
<proteinExistence type="predicted"/>
<reference evidence="1" key="1">
    <citation type="submission" date="2014-11" db="EMBL/GenBank/DDBJ databases">
        <authorList>
            <person name="Amaro Gonzalez C."/>
        </authorList>
    </citation>
    <scope>NUCLEOTIDE SEQUENCE</scope>
</reference>
<dbReference type="EMBL" id="GBXM01088938">
    <property type="protein sequence ID" value="JAH19639.1"/>
    <property type="molecule type" value="Transcribed_RNA"/>
</dbReference>
<organism evidence="1">
    <name type="scientific">Anguilla anguilla</name>
    <name type="common">European freshwater eel</name>
    <name type="synonym">Muraena anguilla</name>
    <dbReference type="NCBI Taxonomy" id="7936"/>
    <lineage>
        <taxon>Eukaryota</taxon>
        <taxon>Metazoa</taxon>
        <taxon>Chordata</taxon>
        <taxon>Craniata</taxon>
        <taxon>Vertebrata</taxon>
        <taxon>Euteleostomi</taxon>
        <taxon>Actinopterygii</taxon>
        <taxon>Neopterygii</taxon>
        <taxon>Teleostei</taxon>
        <taxon>Anguilliformes</taxon>
        <taxon>Anguillidae</taxon>
        <taxon>Anguilla</taxon>
    </lineage>
</organism>
<dbReference type="AlphaFoldDB" id="A0A0E9QS13"/>
<evidence type="ECO:0000313" key="1">
    <source>
        <dbReference type="EMBL" id="JAH19639.1"/>
    </source>
</evidence>
<protein>
    <submittedName>
        <fullName evidence="1">Uncharacterized protein</fullName>
    </submittedName>
</protein>